<accession>A0ABW0S4T0</accession>
<dbReference type="Gene3D" id="3.30.450.90">
    <property type="match status" value="1"/>
</dbReference>
<protein>
    <submittedName>
        <fullName evidence="7">Type IV-A pilus assembly ATPase PilB</fullName>
    </submittedName>
</protein>
<proteinExistence type="inferred from homology"/>
<dbReference type="NCBIfam" id="TIGR02538">
    <property type="entry name" value="type_IV_pilB"/>
    <property type="match status" value="1"/>
</dbReference>
<dbReference type="PANTHER" id="PTHR30258">
    <property type="entry name" value="TYPE II SECRETION SYSTEM PROTEIN GSPE-RELATED"/>
    <property type="match status" value="1"/>
</dbReference>
<name>A0ABW0S4T0_9BURK</name>
<keyword evidence="8" id="KW-1185">Reference proteome</keyword>
<keyword evidence="4" id="KW-0547">Nucleotide-binding</keyword>
<dbReference type="RefSeq" id="WP_379774357.1">
    <property type="nucleotide sequence ID" value="NZ_JBHSMZ010000016.1"/>
</dbReference>
<dbReference type="PROSITE" id="PS00662">
    <property type="entry name" value="T2SP_E"/>
    <property type="match status" value="1"/>
</dbReference>
<comment type="caution">
    <text evidence="7">The sequence shown here is derived from an EMBL/GenBank/DDBJ whole genome shotgun (WGS) entry which is preliminary data.</text>
</comment>
<dbReference type="SUPFAM" id="SSF160246">
    <property type="entry name" value="EspE N-terminal domain-like"/>
    <property type="match status" value="1"/>
</dbReference>
<dbReference type="InterPro" id="IPR027417">
    <property type="entry name" value="P-loop_NTPase"/>
</dbReference>
<organism evidence="7 8">
    <name type="scientific">Massilia aerilata</name>
    <dbReference type="NCBI Taxonomy" id="453817"/>
    <lineage>
        <taxon>Bacteria</taxon>
        <taxon>Pseudomonadati</taxon>
        <taxon>Pseudomonadota</taxon>
        <taxon>Betaproteobacteria</taxon>
        <taxon>Burkholderiales</taxon>
        <taxon>Oxalobacteraceae</taxon>
        <taxon>Telluria group</taxon>
        <taxon>Massilia</taxon>
    </lineage>
</organism>
<dbReference type="InterPro" id="IPR037257">
    <property type="entry name" value="T2SS_E_N_sf"/>
</dbReference>
<sequence>MAAVLPNTTAGTALPGLARALVQAGRLSLPQADGLQKKATADKTGFIDTLLGAGLIDARSLAVFCAETFGYPLLDLSTFSVDSLPANAIDARLMQGQRVIALAKRGNKLSVALSDPTNSQALDQIKFQSEASVEPVIVPHDTLLALLATLTKNAEQSINELVGDEGEIEFAEDEPQTSQADAAAATEVEDAPIVRFLNKVLMDAITLGASDIHFEPYEKQYRIRLRVDGVLRDHLAPPLSIRDKLVSRIKVLAKLDISEKRVPQDGRMRLVLSATKTIDFRVSTLPTLFGEKTVMRILDATQAQMGIDALGYDADQKALLIDAITRPYGMVLVTGPTGSGKTVSLYSCLNLLNKPGINISTAEDPAEINLPGVNQVNVNEKAGLTFPVALKAFLRQDPDIIMVGEIRDLETADIAIKAAQTGHMVFSTLHTNDAPSTLTRLMNMGVAPFNIASSVILITAQRLARRLCTCKQPLEAEREVLKAAGFRDADLDGDWKPYGPVGCERCLGSGYKGRVGIYQIMPISPAIEALILANGNAMEIAAVAESEGVNSLRRSGLMKVKQGLTSLEEVLGCTNE</sequence>
<dbReference type="Pfam" id="PF05157">
    <property type="entry name" value="MshEN"/>
    <property type="match status" value="1"/>
</dbReference>
<evidence type="ECO:0000313" key="8">
    <source>
        <dbReference type="Proteomes" id="UP001596086"/>
    </source>
</evidence>
<evidence type="ECO:0000256" key="5">
    <source>
        <dbReference type="ARBA" id="ARBA00022840"/>
    </source>
</evidence>
<dbReference type="CDD" id="cd01129">
    <property type="entry name" value="PulE-GspE-like"/>
    <property type="match status" value="1"/>
</dbReference>
<evidence type="ECO:0000256" key="1">
    <source>
        <dbReference type="ARBA" id="ARBA00004496"/>
    </source>
</evidence>
<evidence type="ECO:0000313" key="7">
    <source>
        <dbReference type="EMBL" id="MFC5550970.1"/>
    </source>
</evidence>
<dbReference type="Gene3D" id="3.40.50.300">
    <property type="entry name" value="P-loop containing nucleotide triphosphate hydrolases"/>
    <property type="match status" value="1"/>
</dbReference>
<evidence type="ECO:0000256" key="2">
    <source>
        <dbReference type="ARBA" id="ARBA00006611"/>
    </source>
</evidence>
<dbReference type="PANTHER" id="PTHR30258:SF1">
    <property type="entry name" value="PROTEIN TRANSPORT PROTEIN HOFB HOMOLOG"/>
    <property type="match status" value="1"/>
</dbReference>
<comment type="similarity">
    <text evidence="2">Belongs to the GSP E family.</text>
</comment>
<dbReference type="SUPFAM" id="SSF52540">
    <property type="entry name" value="P-loop containing nucleoside triphosphate hydrolases"/>
    <property type="match status" value="1"/>
</dbReference>
<evidence type="ECO:0000259" key="6">
    <source>
        <dbReference type="PROSITE" id="PS00662"/>
    </source>
</evidence>
<dbReference type="InterPro" id="IPR001482">
    <property type="entry name" value="T2SS/T4SS_dom"/>
</dbReference>
<dbReference type="Pfam" id="PF00437">
    <property type="entry name" value="T2SSE"/>
    <property type="match status" value="1"/>
</dbReference>
<reference evidence="8" key="1">
    <citation type="journal article" date="2019" name="Int. J. Syst. Evol. Microbiol.">
        <title>The Global Catalogue of Microorganisms (GCM) 10K type strain sequencing project: providing services to taxonomists for standard genome sequencing and annotation.</title>
        <authorList>
            <consortium name="The Broad Institute Genomics Platform"/>
            <consortium name="The Broad Institute Genome Sequencing Center for Infectious Disease"/>
            <person name="Wu L."/>
            <person name="Ma J."/>
        </authorList>
    </citation>
    <scope>NUCLEOTIDE SEQUENCE [LARGE SCALE GENOMIC DNA]</scope>
    <source>
        <strain evidence="8">CGMCC 4.5798</strain>
    </source>
</reference>
<feature type="domain" description="Bacterial type II secretion system protein E" evidence="6">
    <location>
        <begin position="394"/>
        <end position="408"/>
    </location>
</feature>
<dbReference type="Gene3D" id="3.30.300.160">
    <property type="entry name" value="Type II secretion system, protein E, N-terminal domain"/>
    <property type="match status" value="1"/>
</dbReference>
<evidence type="ECO:0000256" key="4">
    <source>
        <dbReference type="ARBA" id="ARBA00022741"/>
    </source>
</evidence>
<gene>
    <name evidence="7" type="primary">pilB</name>
    <name evidence="7" type="ORF">ACFPO9_20830</name>
</gene>
<keyword evidence="3" id="KW-0963">Cytoplasm</keyword>
<comment type="subcellular location">
    <subcellularLocation>
        <location evidence="1">Cytoplasm</location>
    </subcellularLocation>
</comment>
<evidence type="ECO:0000256" key="3">
    <source>
        <dbReference type="ARBA" id="ARBA00022490"/>
    </source>
</evidence>
<dbReference type="Proteomes" id="UP001596086">
    <property type="component" value="Unassembled WGS sequence"/>
</dbReference>
<dbReference type="InterPro" id="IPR007831">
    <property type="entry name" value="T2SS_GspE_N"/>
</dbReference>
<keyword evidence="5" id="KW-0067">ATP-binding</keyword>
<dbReference type="EMBL" id="JBHSMZ010000016">
    <property type="protein sequence ID" value="MFC5550970.1"/>
    <property type="molecule type" value="Genomic_DNA"/>
</dbReference>
<dbReference type="InterPro" id="IPR013374">
    <property type="entry name" value="ATPase_typ4_pilus-assembl_PilB"/>
</dbReference>